<reference evidence="1 2" key="1">
    <citation type="journal article" date="2013" name="Int. J. Syst. Evol. Microbiol.">
        <title>Marinicauda pacifica gen. nov., sp. nov., a prosthecate alphaproteobacterium of the family Hyphomonadaceae isolated from deep seawater.</title>
        <authorList>
            <person name="Zhang X.Y."/>
            <person name="Li G.W."/>
            <person name="Wang C.S."/>
            <person name="Zhang Y.J."/>
            <person name="Xu X.W."/>
            <person name="Li H."/>
            <person name="Liu A."/>
            <person name="Liu C."/>
            <person name="Xie B.B."/>
            <person name="Qin Q.L."/>
            <person name="Xu Z."/>
            <person name="Chen X.L."/>
            <person name="Zhou B.C."/>
            <person name="Zhang Y.Z."/>
        </authorList>
    </citation>
    <scope>NUCLEOTIDE SEQUENCE [LARGE SCALE GENOMIC DNA]</scope>
    <source>
        <strain evidence="1 2">P-1 km-3</strain>
    </source>
</reference>
<name>A0A4S2H7M6_9PROT</name>
<dbReference type="InterPro" id="IPR021146">
    <property type="entry name" value="Phage_gp6-like_head-tail"/>
</dbReference>
<dbReference type="NCBIfam" id="TIGR02215">
    <property type="entry name" value="phage_chp_gp8"/>
    <property type="match status" value="1"/>
</dbReference>
<protein>
    <recommendedName>
        <fullName evidence="3">Phage gp6-like head-tail connector protein</fullName>
    </recommendedName>
</protein>
<proteinExistence type="predicted"/>
<sequence>MQTLKGPPFMSLQILTPPGAEPVSLSEAKTWLRLSHDSEDALIGNLIHAARETVEIKIGRSLVTRGYRETLDSWAPSRLSACGTAFALRAPPLLSVEQVEIFARDGTAEIWDAAEWRADTAADPGRLIARAPFGFPRPGRRAGGIEIEFTAGYGPPEAVPAALKEAILRLAALAYAEPGAPIEPGRGPTPAAAAIYALLKPYRAARL</sequence>
<keyword evidence="2" id="KW-1185">Reference proteome</keyword>
<dbReference type="Proteomes" id="UP000305451">
    <property type="component" value="Unassembled WGS sequence"/>
</dbReference>
<dbReference type="AlphaFoldDB" id="A0A4S2H7M6"/>
<dbReference type="EMBL" id="SRXV01000005">
    <property type="protein sequence ID" value="TGY91746.1"/>
    <property type="molecule type" value="Genomic_DNA"/>
</dbReference>
<organism evidence="1 2">
    <name type="scientific">Marinicauda pacifica</name>
    <dbReference type="NCBI Taxonomy" id="1133559"/>
    <lineage>
        <taxon>Bacteria</taxon>
        <taxon>Pseudomonadati</taxon>
        <taxon>Pseudomonadota</taxon>
        <taxon>Alphaproteobacteria</taxon>
        <taxon>Maricaulales</taxon>
        <taxon>Maricaulaceae</taxon>
        <taxon>Marinicauda</taxon>
    </lineage>
</organism>
<dbReference type="Pfam" id="PF05135">
    <property type="entry name" value="Phage_connect_1"/>
    <property type="match status" value="1"/>
</dbReference>
<dbReference type="NCBIfam" id="TIGR01560">
    <property type="entry name" value="put_DNA_pack"/>
    <property type="match status" value="1"/>
</dbReference>
<evidence type="ECO:0008006" key="3">
    <source>
        <dbReference type="Google" id="ProtNLM"/>
    </source>
</evidence>
<dbReference type="InterPro" id="IPR006450">
    <property type="entry name" value="Phage_HK97_gp6-like"/>
</dbReference>
<dbReference type="CDD" id="cd08054">
    <property type="entry name" value="gp6"/>
    <property type="match status" value="1"/>
</dbReference>
<dbReference type="InterPro" id="IPR011738">
    <property type="entry name" value="Phage_CHP"/>
</dbReference>
<evidence type="ECO:0000313" key="2">
    <source>
        <dbReference type="Proteomes" id="UP000305451"/>
    </source>
</evidence>
<gene>
    <name evidence="1" type="ORF">E5162_14135</name>
</gene>
<evidence type="ECO:0000313" key="1">
    <source>
        <dbReference type="EMBL" id="TGY91746.1"/>
    </source>
</evidence>
<comment type="caution">
    <text evidence="1">The sequence shown here is derived from an EMBL/GenBank/DDBJ whole genome shotgun (WGS) entry which is preliminary data.</text>
</comment>
<dbReference type="Gene3D" id="1.10.3230.30">
    <property type="entry name" value="Phage gp6-like head-tail connector protein"/>
    <property type="match status" value="1"/>
</dbReference>
<accession>A0A4S2H7M6</accession>